<evidence type="ECO:0000259" key="2">
    <source>
        <dbReference type="PROSITE" id="PS51724"/>
    </source>
</evidence>
<name>A0A090BVZ8_9GAMM</name>
<protein>
    <recommendedName>
        <fullName evidence="2">SPOR domain-containing protein</fullName>
    </recommendedName>
</protein>
<proteinExistence type="inferred from homology"/>
<reference evidence="3" key="1">
    <citation type="journal article" date="2014" name="ISME J.">
        <title>Ecophysiology of Thioploca ingrica as revealed by the complete genome sequence supplemented with proteomic evidence.</title>
        <authorList>
            <person name="Kojima H."/>
            <person name="Ogura Y."/>
            <person name="Yamamoto N."/>
            <person name="Togashi T."/>
            <person name="Mori H."/>
            <person name="Watanabe T."/>
            <person name="Nemoto F."/>
            <person name="Kurokawa K."/>
            <person name="Hayashi T."/>
            <person name="Fukui M."/>
        </authorList>
    </citation>
    <scope>NUCLEOTIDE SEQUENCE [LARGE SCALE GENOMIC DNA]</scope>
</reference>
<dbReference type="Pfam" id="PF05036">
    <property type="entry name" value="SPOR"/>
    <property type="match status" value="1"/>
</dbReference>
<organism evidence="3 4">
    <name type="scientific">Thioploca ingrica</name>
    <dbReference type="NCBI Taxonomy" id="40754"/>
    <lineage>
        <taxon>Bacteria</taxon>
        <taxon>Pseudomonadati</taxon>
        <taxon>Pseudomonadota</taxon>
        <taxon>Gammaproteobacteria</taxon>
        <taxon>Thiotrichales</taxon>
        <taxon>Thiotrichaceae</taxon>
        <taxon>Thioploca</taxon>
    </lineage>
</organism>
<dbReference type="InterPro" id="IPR003793">
    <property type="entry name" value="UPF0166"/>
</dbReference>
<dbReference type="InterPro" id="IPR036680">
    <property type="entry name" value="SPOR-like_sf"/>
</dbReference>
<evidence type="ECO:0000313" key="3">
    <source>
        <dbReference type="EMBL" id="BAP57731.1"/>
    </source>
</evidence>
<dbReference type="KEGG" id="tig:THII_3434"/>
<gene>
    <name evidence="3" type="ORF">THII_3434</name>
</gene>
<accession>A0A090BVZ8</accession>
<dbReference type="InterPro" id="IPR011322">
    <property type="entry name" value="N-reg_PII-like_a/b"/>
</dbReference>
<dbReference type="PROSITE" id="PS51724">
    <property type="entry name" value="SPOR"/>
    <property type="match status" value="1"/>
</dbReference>
<sequence length="186" mass="20923">MKPITMVRIYLTEAEKKLAPLLKYLHDDSQVLGVTVLRGISGFGKSGKIHSAHLIDLSFDLPVIVEFFDTPTKIDHILLQLQTLIEPGHLVHWSAPAGSAEIYTTATSGEEKWYVQAASFKDEALAQNLVQKIKDNHIATEAHIVQSSNGWYAVRLPPQSEQEKVRQQHQQLRDVLRINGIIKKLN</sequence>
<evidence type="ECO:0000256" key="1">
    <source>
        <dbReference type="ARBA" id="ARBA00010554"/>
    </source>
</evidence>
<dbReference type="Gene3D" id="3.30.70.1070">
    <property type="entry name" value="Sporulation related repeat"/>
    <property type="match status" value="1"/>
</dbReference>
<evidence type="ECO:0000313" key="4">
    <source>
        <dbReference type="Proteomes" id="UP000031623"/>
    </source>
</evidence>
<dbReference type="InterPro" id="IPR007730">
    <property type="entry name" value="SPOR-like_dom"/>
</dbReference>
<dbReference type="HOGENOM" id="CLU_1453788_0_0_6"/>
<feature type="domain" description="SPOR" evidence="2">
    <location>
        <begin position="107"/>
        <end position="185"/>
    </location>
</feature>
<dbReference type="Pfam" id="PF02641">
    <property type="entry name" value="DUF190"/>
    <property type="match status" value="1"/>
</dbReference>
<dbReference type="PANTHER" id="PTHR35983:SF1">
    <property type="entry name" value="UPF0166 PROTEIN TM_0021"/>
    <property type="match status" value="1"/>
</dbReference>
<dbReference type="SUPFAM" id="SSF54913">
    <property type="entry name" value="GlnB-like"/>
    <property type="match status" value="1"/>
</dbReference>
<dbReference type="InterPro" id="IPR015867">
    <property type="entry name" value="N-reg_PII/ATP_PRibTrfase_C"/>
</dbReference>
<dbReference type="Proteomes" id="UP000031623">
    <property type="component" value="Chromosome"/>
</dbReference>
<dbReference type="AlphaFoldDB" id="A0A090BVZ8"/>
<keyword evidence="4" id="KW-1185">Reference proteome</keyword>
<dbReference type="GO" id="GO:0042834">
    <property type="term" value="F:peptidoglycan binding"/>
    <property type="evidence" value="ECO:0007669"/>
    <property type="project" value="InterPro"/>
</dbReference>
<comment type="similarity">
    <text evidence="1">Belongs to the UPF0166 family.</text>
</comment>
<dbReference type="Gene3D" id="3.30.70.120">
    <property type="match status" value="1"/>
</dbReference>
<dbReference type="STRING" id="40754.THII_3434"/>
<dbReference type="EMBL" id="AP014633">
    <property type="protein sequence ID" value="BAP57731.1"/>
    <property type="molecule type" value="Genomic_DNA"/>
</dbReference>
<dbReference type="PANTHER" id="PTHR35983">
    <property type="entry name" value="UPF0166 PROTEIN TM_0021"/>
    <property type="match status" value="1"/>
</dbReference>
<dbReference type="SUPFAM" id="SSF110997">
    <property type="entry name" value="Sporulation related repeat"/>
    <property type="match status" value="1"/>
</dbReference>